<feature type="active site" description="Nucleophile" evidence="7">
    <location>
        <position position="270"/>
    </location>
</feature>
<keyword evidence="3" id="KW-0808">Transferase</keyword>
<evidence type="ECO:0000256" key="1">
    <source>
        <dbReference type="ARBA" id="ARBA00004752"/>
    </source>
</evidence>
<dbReference type="InterPro" id="IPR005490">
    <property type="entry name" value="LD_TPept_cat_dom"/>
</dbReference>
<organism evidence="9 10">
    <name type="scientific">Amnimonas aquatica</name>
    <dbReference type="NCBI Taxonomy" id="2094561"/>
    <lineage>
        <taxon>Bacteria</taxon>
        <taxon>Pseudomonadati</taxon>
        <taxon>Pseudomonadota</taxon>
        <taxon>Gammaproteobacteria</taxon>
        <taxon>Moraxellales</taxon>
        <taxon>Moraxellaceae</taxon>
        <taxon>Amnimonas</taxon>
    </lineage>
</organism>
<dbReference type="Gene3D" id="2.40.440.10">
    <property type="entry name" value="L,D-transpeptidase catalytic domain-like"/>
    <property type="match status" value="1"/>
</dbReference>
<protein>
    <submittedName>
        <fullName evidence="9">Murein L,D-transpeptidase</fullName>
    </submittedName>
</protein>
<evidence type="ECO:0000313" key="10">
    <source>
        <dbReference type="Proteomes" id="UP000243900"/>
    </source>
</evidence>
<dbReference type="Pfam" id="PF01471">
    <property type="entry name" value="PG_binding_1"/>
    <property type="match status" value="1"/>
</dbReference>
<dbReference type="InterPro" id="IPR036366">
    <property type="entry name" value="PGBDSf"/>
</dbReference>
<dbReference type="SUPFAM" id="SSF141523">
    <property type="entry name" value="L,D-transpeptidase catalytic domain-like"/>
    <property type="match status" value="1"/>
</dbReference>
<name>A0A2P6AQF7_9GAMM</name>
<gene>
    <name evidence="9" type="ORF">C5O18_09610</name>
</gene>
<keyword evidence="6 7" id="KW-0961">Cell wall biogenesis/degradation</keyword>
<dbReference type="GO" id="GO:0004180">
    <property type="term" value="F:carboxypeptidase activity"/>
    <property type="evidence" value="ECO:0007669"/>
    <property type="project" value="UniProtKB-ARBA"/>
</dbReference>
<evidence type="ECO:0000256" key="3">
    <source>
        <dbReference type="ARBA" id="ARBA00022679"/>
    </source>
</evidence>
<dbReference type="GO" id="GO:0016740">
    <property type="term" value="F:transferase activity"/>
    <property type="evidence" value="ECO:0007669"/>
    <property type="project" value="UniProtKB-KW"/>
</dbReference>
<dbReference type="AlphaFoldDB" id="A0A2P6AQF7"/>
<dbReference type="Gene3D" id="1.10.101.10">
    <property type="entry name" value="PGBD-like superfamily/PGBD"/>
    <property type="match status" value="1"/>
</dbReference>
<feature type="active site" description="Proton donor/acceptor" evidence="7">
    <location>
        <position position="251"/>
    </location>
</feature>
<comment type="caution">
    <text evidence="9">The sequence shown here is derived from an EMBL/GenBank/DDBJ whole genome shotgun (WGS) entry which is preliminary data.</text>
</comment>
<feature type="non-terminal residue" evidence="9">
    <location>
        <position position="1"/>
    </location>
</feature>
<keyword evidence="4 7" id="KW-0133">Cell shape</keyword>
<dbReference type="GO" id="GO:0008360">
    <property type="term" value="P:regulation of cell shape"/>
    <property type="evidence" value="ECO:0007669"/>
    <property type="project" value="UniProtKB-UniRule"/>
</dbReference>
<dbReference type="OrthoDB" id="9778545at2"/>
<dbReference type="InterPro" id="IPR036365">
    <property type="entry name" value="PGBD-like_sf"/>
</dbReference>
<feature type="domain" description="L,D-TPase catalytic" evidence="8">
    <location>
        <begin position="122"/>
        <end position="300"/>
    </location>
</feature>
<dbReference type="GO" id="GO:0009252">
    <property type="term" value="P:peptidoglycan biosynthetic process"/>
    <property type="evidence" value="ECO:0007669"/>
    <property type="project" value="UniProtKB-UniPathway"/>
</dbReference>
<dbReference type="InterPro" id="IPR038063">
    <property type="entry name" value="Transpep_catalytic_dom"/>
</dbReference>
<dbReference type="SUPFAM" id="SSF47090">
    <property type="entry name" value="PGBD-like"/>
    <property type="match status" value="1"/>
</dbReference>
<dbReference type="Proteomes" id="UP000243900">
    <property type="component" value="Unassembled WGS sequence"/>
</dbReference>
<evidence type="ECO:0000256" key="4">
    <source>
        <dbReference type="ARBA" id="ARBA00022960"/>
    </source>
</evidence>
<evidence type="ECO:0000256" key="6">
    <source>
        <dbReference type="ARBA" id="ARBA00023316"/>
    </source>
</evidence>
<sequence length="367" mass="40802">YNVVRSALARYRGLLLEHGEWPQIPAGDTLKPGMRDARVPLLRQRLHLAGLLSRPDAADPELYDNALRDAVQRFQRESYLDADGAVGAGTVRELNIPVSQRIGQLRANLERLRWFERQDRERALIVDLAGYRILYQRDGQTVWQSRVQIGKTVRQTPIFQSVVSHVTLNPTWTVPPTIFRNDSLPAIRRDRGYLAKNRLRVLDARSGRELSPASVNWASPGNILLRQDAGPGNALGRLVIRFPNDYAIYLHDTPHQGHFSASQRAFSSGCIRVENIAQLVVLLMDDAAKWSAAGLEQALSDGKTRNVNLSKRVPILIAYWTVDIGADGYVSFKPDVYGQDAGILKALDAPRRAQPAANVDPALANAG</sequence>
<dbReference type="UniPathway" id="UPA00219"/>
<dbReference type="PROSITE" id="PS52029">
    <property type="entry name" value="LD_TPASE"/>
    <property type="match status" value="1"/>
</dbReference>
<evidence type="ECO:0000256" key="7">
    <source>
        <dbReference type="PROSITE-ProRule" id="PRU01373"/>
    </source>
</evidence>
<dbReference type="EMBL" id="PTQZ01000326">
    <property type="protein sequence ID" value="PQA29569.1"/>
    <property type="molecule type" value="Genomic_DNA"/>
</dbReference>
<evidence type="ECO:0000256" key="2">
    <source>
        <dbReference type="ARBA" id="ARBA00005992"/>
    </source>
</evidence>
<keyword evidence="10" id="KW-1185">Reference proteome</keyword>
<dbReference type="RefSeq" id="WP_158249329.1">
    <property type="nucleotide sequence ID" value="NZ_PTQZ01000326.1"/>
</dbReference>
<dbReference type="GO" id="GO:0071555">
    <property type="term" value="P:cell wall organization"/>
    <property type="evidence" value="ECO:0007669"/>
    <property type="project" value="UniProtKB-UniRule"/>
</dbReference>
<evidence type="ECO:0000256" key="5">
    <source>
        <dbReference type="ARBA" id="ARBA00022984"/>
    </source>
</evidence>
<dbReference type="InterPro" id="IPR052905">
    <property type="entry name" value="LD-transpeptidase_YkuD-like"/>
</dbReference>
<dbReference type="CDD" id="cd16913">
    <property type="entry name" value="YkuD_like"/>
    <property type="match status" value="1"/>
</dbReference>
<keyword evidence="5 7" id="KW-0573">Peptidoglycan synthesis</keyword>
<comment type="pathway">
    <text evidence="1 7">Cell wall biogenesis; peptidoglycan biosynthesis.</text>
</comment>
<comment type="similarity">
    <text evidence="2">Belongs to the YkuD family.</text>
</comment>
<dbReference type="PANTHER" id="PTHR41533">
    <property type="entry name" value="L,D-TRANSPEPTIDASE HI_1667-RELATED"/>
    <property type="match status" value="1"/>
</dbReference>
<dbReference type="PANTHER" id="PTHR41533:SF2">
    <property type="entry name" value="BLR7131 PROTEIN"/>
    <property type="match status" value="1"/>
</dbReference>
<evidence type="ECO:0000259" key="8">
    <source>
        <dbReference type="PROSITE" id="PS52029"/>
    </source>
</evidence>
<proteinExistence type="inferred from homology"/>
<reference evidence="10" key="1">
    <citation type="submission" date="2018-02" db="EMBL/GenBank/DDBJ databases">
        <title>Genome sequencing of Solimonas sp. HR-BB.</title>
        <authorList>
            <person name="Lee Y."/>
            <person name="Jeon C.O."/>
        </authorList>
    </citation>
    <scope>NUCLEOTIDE SEQUENCE [LARGE SCALE GENOMIC DNA]</scope>
    <source>
        <strain evidence="10">HR-E</strain>
    </source>
</reference>
<dbReference type="Pfam" id="PF03734">
    <property type="entry name" value="YkuD"/>
    <property type="match status" value="1"/>
</dbReference>
<evidence type="ECO:0000313" key="9">
    <source>
        <dbReference type="EMBL" id="PQA29569.1"/>
    </source>
</evidence>
<dbReference type="InterPro" id="IPR002477">
    <property type="entry name" value="Peptidoglycan-bd-like"/>
</dbReference>
<accession>A0A2P6AQF7</accession>